<gene>
    <name evidence="3" type="ORF">J2S36_000098</name>
</gene>
<evidence type="ECO:0000313" key="4">
    <source>
        <dbReference type="Proteomes" id="UP001266099"/>
    </source>
</evidence>
<dbReference type="Gene3D" id="3.30.1390.10">
    <property type="match status" value="1"/>
</dbReference>
<organism evidence="3 4">
    <name type="scientific">Arcanobacterium hippocoleae</name>
    <dbReference type="NCBI Taxonomy" id="149017"/>
    <lineage>
        <taxon>Bacteria</taxon>
        <taxon>Bacillati</taxon>
        <taxon>Actinomycetota</taxon>
        <taxon>Actinomycetes</taxon>
        <taxon>Actinomycetales</taxon>
        <taxon>Actinomycetaceae</taxon>
        <taxon>Arcanobacterium</taxon>
    </lineage>
</organism>
<name>A0ABU1SZQ8_9ACTO</name>
<keyword evidence="4" id="KW-1185">Reference proteome</keyword>
<accession>A0ABU1SZQ8</accession>
<sequence length="125" mass="14156">MTMRICSEYAGRLQRVAQGAQNSADSSDSMPAPDLQNATSMLAKKKQEWVTVVHNDPVNLMTYVQWIFESYFNMDPNVARLKMLEVHRNGRAVVAHGGREQMERDAQAMHTYGLWATIEPEADGR</sequence>
<feature type="domain" description="Adaptor protein ClpS core" evidence="2">
    <location>
        <begin position="44"/>
        <end position="117"/>
    </location>
</feature>
<protein>
    <submittedName>
        <fullName evidence="3">ATP-dependent Clp protease adaptor protein ClpS</fullName>
    </submittedName>
</protein>
<dbReference type="GO" id="GO:0006508">
    <property type="term" value="P:proteolysis"/>
    <property type="evidence" value="ECO:0007669"/>
    <property type="project" value="UniProtKB-KW"/>
</dbReference>
<dbReference type="NCBIfam" id="NF000668">
    <property type="entry name" value="PRK00033.1-1"/>
    <property type="match status" value="1"/>
</dbReference>
<reference evidence="3 4" key="1">
    <citation type="submission" date="2023-07" db="EMBL/GenBank/DDBJ databases">
        <title>Sequencing the genomes of 1000 actinobacteria strains.</title>
        <authorList>
            <person name="Klenk H.-P."/>
        </authorList>
    </citation>
    <scope>NUCLEOTIDE SEQUENCE [LARGE SCALE GENOMIC DNA]</scope>
    <source>
        <strain evidence="3 4">DSM 15539</strain>
    </source>
</reference>
<keyword evidence="3" id="KW-0378">Hydrolase</keyword>
<dbReference type="InterPro" id="IPR014719">
    <property type="entry name" value="Ribosomal_bL12_C/ClpS-like"/>
</dbReference>
<dbReference type="RefSeq" id="WP_374717321.1">
    <property type="nucleotide sequence ID" value="NZ_JAVDUJ010000001.1"/>
</dbReference>
<dbReference type="InterPro" id="IPR003769">
    <property type="entry name" value="ClpS_core"/>
</dbReference>
<feature type="region of interest" description="Disordered" evidence="1">
    <location>
        <begin position="17"/>
        <end position="38"/>
    </location>
</feature>
<dbReference type="EMBL" id="JAVDUJ010000001">
    <property type="protein sequence ID" value="MDR6938555.1"/>
    <property type="molecule type" value="Genomic_DNA"/>
</dbReference>
<evidence type="ECO:0000259" key="2">
    <source>
        <dbReference type="Pfam" id="PF02617"/>
    </source>
</evidence>
<proteinExistence type="predicted"/>
<dbReference type="Pfam" id="PF02617">
    <property type="entry name" value="ClpS"/>
    <property type="match status" value="1"/>
</dbReference>
<feature type="compositionally biased region" description="Low complexity" evidence="1">
    <location>
        <begin position="23"/>
        <end position="34"/>
    </location>
</feature>
<dbReference type="GO" id="GO:0008233">
    <property type="term" value="F:peptidase activity"/>
    <property type="evidence" value="ECO:0007669"/>
    <property type="project" value="UniProtKB-KW"/>
</dbReference>
<dbReference type="Proteomes" id="UP001266099">
    <property type="component" value="Unassembled WGS sequence"/>
</dbReference>
<keyword evidence="3" id="KW-0645">Protease</keyword>
<evidence type="ECO:0000256" key="1">
    <source>
        <dbReference type="SAM" id="MobiDB-lite"/>
    </source>
</evidence>
<evidence type="ECO:0000313" key="3">
    <source>
        <dbReference type="EMBL" id="MDR6938555.1"/>
    </source>
</evidence>
<comment type="caution">
    <text evidence="3">The sequence shown here is derived from an EMBL/GenBank/DDBJ whole genome shotgun (WGS) entry which is preliminary data.</text>
</comment>
<dbReference type="SUPFAM" id="SSF54736">
    <property type="entry name" value="ClpS-like"/>
    <property type="match status" value="1"/>
</dbReference>